<dbReference type="OrthoDB" id="8410640at2"/>
<dbReference type="KEGG" id="sclo:SCLO_1019250"/>
<dbReference type="Proteomes" id="UP000218272">
    <property type="component" value="Chromosome SCLO_1"/>
</dbReference>
<sequence length="244" mass="26023">MKHLVLAAPLMLLCACAGSLKEARTVAAAPDVIRSTARYERAYLLAPGDMVEVLVDRMPELSRTATIRPDGMVTLPKTGDIRLAGLAPMDAARSVRQALLPRVIDPQVTVAVTNPREARVFVAGEVNRPGAVPLRDAPTAAQAIVLAGDLGKAAAHGNVALIRLDDAGHLTAHILHTQAKGHAGLLFTLQNLPLQPDDVIVVQESGAARFGRFIQNYVNAPLGGLTQLIAPYVQLRLLQEINRD</sequence>
<name>A0A1E1F381_9SPHN</name>
<proteinExistence type="predicted"/>
<feature type="domain" description="Soluble ligand binding" evidence="4">
    <location>
        <begin position="119"/>
        <end position="164"/>
    </location>
</feature>
<dbReference type="PROSITE" id="PS51257">
    <property type="entry name" value="PROKAR_LIPOPROTEIN"/>
    <property type="match status" value="1"/>
</dbReference>
<dbReference type="Gene3D" id="3.10.560.10">
    <property type="entry name" value="Outer membrane lipoprotein wza domain like"/>
    <property type="match status" value="1"/>
</dbReference>
<evidence type="ECO:0000259" key="3">
    <source>
        <dbReference type="Pfam" id="PF02563"/>
    </source>
</evidence>
<dbReference type="InterPro" id="IPR049712">
    <property type="entry name" value="Poly_export"/>
</dbReference>
<evidence type="ECO:0000313" key="6">
    <source>
        <dbReference type="Proteomes" id="UP000218272"/>
    </source>
</evidence>
<feature type="chain" id="PRO_5009112562" evidence="2">
    <location>
        <begin position="18"/>
        <end position="244"/>
    </location>
</feature>
<dbReference type="Gene3D" id="3.30.1950.10">
    <property type="entry name" value="wza like domain"/>
    <property type="match status" value="1"/>
</dbReference>
<dbReference type="Pfam" id="PF10531">
    <property type="entry name" value="SLBB"/>
    <property type="match status" value="1"/>
</dbReference>
<protein>
    <submittedName>
        <fullName evidence="5">Polysaccharide biosynthesis/export protein</fullName>
    </submittedName>
</protein>
<dbReference type="EMBL" id="AP017655">
    <property type="protein sequence ID" value="BAV64965.1"/>
    <property type="molecule type" value="Genomic_DNA"/>
</dbReference>
<gene>
    <name evidence="5" type="ORF">SCLO_1019250</name>
</gene>
<dbReference type="PANTHER" id="PTHR33619:SF3">
    <property type="entry name" value="POLYSACCHARIDE EXPORT PROTEIN GFCE-RELATED"/>
    <property type="match status" value="1"/>
</dbReference>
<dbReference type="RefSeq" id="WP_066517983.1">
    <property type="nucleotide sequence ID" value="NZ_AP017655.1"/>
</dbReference>
<feature type="domain" description="Polysaccharide export protein N-terminal" evidence="3">
    <location>
        <begin position="40"/>
        <end position="113"/>
    </location>
</feature>
<evidence type="ECO:0000313" key="5">
    <source>
        <dbReference type="EMBL" id="BAV64965.1"/>
    </source>
</evidence>
<dbReference type="AlphaFoldDB" id="A0A1E1F381"/>
<evidence type="ECO:0000256" key="2">
    <source>
        <dbReference type="SAM" id="SignalP"/>
    </source>
</evidence>
<dbReference type="PANTHER" id="PTHR33619">
    <property type="entry name" value="POLYSACCHARIDE EXPORT PROTEIN GFCE-RELATED"/>
    <property type="match status" value="1"/>
</dbReference>
<keyword evidence="1 2" id="KW-0732">Signal</keyword>
<feature type="signal peptide" evidence="2">
    <location>
        <begin position="1"/>
        <end position="17"/>
    </location>
</feature>
<dbReference type="InterPro" id="IPR003715">
    <property type="entry name" value="Poly_export_N"/>
</dbReference>
<organism evidence="5 6">
    <name type="scientific">Sphingobium cloacae</name>
    <dbReference type="NCBI Taxonomy" id="120107"/>
    <lineage>
        <taxon>Bacteria</taxon>
        <taxon>Pseudomonadati</taxon>
        <taxon>Pseudomonadota</taxon>
        <taxon>Alphaproteobacteria</taxon>
        <taxon>Sphingomonadales</taxon>
        <taxon>Sphingomonadaceae</taxon>
        <taxon>Sphingobium</taxon>
    </lineage>
</organism>
<dbReference type="Pfam" id="PF02563">
    <property type="entry name" value="Poly_export"/>
    <property type="match status" value="1"/>
</dbReference>
<reference evidence="5 6" key="1">
    <citation type="submission" date="2016-10" db="EMBL/GenBank/DDBJ databases">
        <title>Complete Genome Sequence of the Nonylphenol-Degrading Bacterium Sphingobium cloacae JCM 10874T.</title>
        <authorList>
            <person name="Ootsuka M."/>
            <person name="Nishizawa T."/>
            <person name="Ohta H."/>
        </authorList>
    </citation>
    <scope>NUCLEOTIDE SEQUENCE [LARGE SCALE GENOMIC DNA]</scope>
    <source>
        <strain evidence="5 6">JCM 10874</strain>
    </source>
</reference>
<accession>A0A1E1F381</accession>
<evidence type="ECO:0000259" key="4">
    <source>
        <dbReference type="Pfam" id="PF10531"/>
    </source>
</evidence>
<dbReference type="GO" id="GO:0015159">
    <property type="term" value="F:polysaccharide transmembrane transporter activity"/>
    <property type="evidence" value="ECO:0007669"/>
    <property type="project" value="InterPro"/>
</dbReference>
<keyword evidence="6" id="KW-1185">Reference proteome</keyword>
<evidence type="ECO:0000256" key="1">
    <source>
        <dbReference type="ARBA" id="ARBA00022729"/>
    </source>
</evidence>
<dbReference type="InterPro" id="IPR019554">
    <property type="entry name" value="Soluble_ligand-bd"/>
</dbReference>